<accession>A0ABU6T7R9</accession>
<dbReference type="Proteomes" id="UP001341840">
    <property type="component" value="Unassembled WGS sequence"/>
</dbReference>
<feature type="coiled-coil region" evidence="1">
    <location>
        <begin position="295"/>
        <end position="357"/>
    </location>
</feature>
<protein>
    <submittedName>
        <fullName evidence="3">Uncharacterized protein</fullName>
    </submittedName>
</protein>
<keyword evidence="4" id="KW-1185">Reference proteome</keyword>
<sequence>MEYLGTTPLLEVFFSFFQAKGVRKGGVVTVNSMQGNALFGLYRQSYKDLKQMYIKVGCVEEQFPFYLDEFGLERFPLYWYSEPVQILGMAKISRESARTVEFLEEFVEKTELLSLTMLFKWDKEREYVERYLETTTGGLKNYFKNRNERGFSASNAVKIEEGVVVNQPPEKKRVPSMKRRRAEEGSSSKKVIDLTSNRCCGKEVSLDEVNRSTERQRPLHGYVGEEDLTSVWSEHFPMFVVVEEHFQSKTDLELLGSMDDKTRAQFMQVCAARLLYLGRFEELKANNEAEKKKEENSWLQKKLELEKELEAAMEQNTLKDKELLELKADHVQLKGKLQKLDKENTELEARVVELCVQKKEAETSKEDHSYDMMVAGFERARKQAAFLFPDIKFDNLDPVKVVHNGALVDDDEVDLEGGDDHNLEDGGA</sequence>
<evidence type="ECO:0000313" key="4">
    <source>
        <dbReference type="Proteomes" id="UP001341840"/>
    </source>
</evidence>
<evidence type="ECO:0000256" key="2">
    <source>
        <dbReference type="SAM" id="MobiDB-lite"/>
    </source>
</evidence>
<dbReference type="EMBL" id="JASCZI010090651">
    <property type="protein sequence ID" value="MED6144073.1"/>
    <property type="molecule type" value="Genomic_DNA"/>
</dbReference>
<reference evidence="3 4" key="1">
    <citation type="journal article" date="2023" name="Plants (Basel)">
        <title>Bridging the Gap: Combining Genomics and Transcriptomics Approaches to Understand Stylosanthes scabra, an Orphan Legume from the Brazilian Caatinga.</title>
        <authorList>
            <person name="Ferreira-Neto J.R.C."/>
            <person name="da Silva M.D."/>
            <person name="Binneck E."/>
            <person name="de Melo N.F."/>
            <person name="da Silva R.H."/>
            <person name="de Melo A.L.T.M."/>
            <person name="Pandolfi V."/>
            <person name="Bustamante F.O."/>
            <person name="Brasileiro-Vidal A.C."/>
            <person name="Benko-Iseppon A.M."/>
        </authorList>
    </citation>
    <scope>NUCLEOTIDE SEQUENCE [LARGE SCALE GENOMIC DNA]</scope>
    <source>
        <tissue evidence="3">Leaves</tissue>
    </source>
</reference>
<feature type="region of interest" description="Disordered" evidence="2">
    <location>
        <begin position="168"/>
        <end position="187"/>
    </location>
</feature>
<comment type="caution">
    <text evidence="3">The sequence shown here is derived from an EMBL/GenBank/DDBJ whole genome shotgun (WGS) entry which is preliminary data.</text>
</comment>
<gene>
    <name evidence="3" type="ORF">PIB30_012160</name>
</gene>
<name>A0ABU6T7R9_9FABA</name>
<organism evidence="3 4">
    <name type="scientific">Stylosanthes scabra</name>
    <dbReference type="NCBI Taxonomy" id="79078"/>
    <lineage>
        <taxon>Eukaryota</taxon>
        <taxon>Viridiplantae</taxon>
        <taxon>Streptophyta</taxon>
        <taxon>Embryophyta</taxon>
        <taxon>Tracheophyta</taxon>
        <taxon>Spermatophyta</taxon>
        <taxon>Magnoliopsida</taxon>
        <taxon>eudicotyledons</taxon>
        <taxon>Gunneridae</taxon>
        <taxon>Pentapetalae</taxon>
        <taxon>rosids</taxon>
        <taxon>fabids</taxon>
        <taxon>Fabales</taxon>
        <taxon>Fabaceae</taxon>
        <taxon>Papilionoideae</taxon>
        <taxon>50 kb inversion clade</taxon>
        <taxon>dalbergioids sensu lato</taxon>
        <taxon>Dalbergieae</taxon>
        <taxon>Pterocarpus clade</taxon>
        <taxon>Stylosanthes</taxon>
    </lineage>
</organism>
<evidence type="ECO:0000313" key="3">
    <source>
        <dbReference type="EMBL" id="MED6144073.1"/>
    </source>
</evidence>
<evidence type="ECO:0000256" key="1">
    <source>
        <dbReference type="SAM" id="Coils"/>
    </source>
</evidence>
<keyword evidence="1" id="KW-0175">Coiled coil</keyword>
<proteinExistence type="predicted"/>